<keyword evidence="6" id="KW-0460">Magnesium</keyword>
<dbReference type="InterPro" id="IPR036702">
    <property type="entry name" value="ComB-like_sf"/>
</dbReference>
<comment type="caution">
    <text evidence="8">The sequence shown here is derived from an EMBL/GenBank/DDBJ whole genome shotgun (WGS) entry which is preliminary data.</text>
</comment>
<dbReference type="GO" id="GO:0050545">
    <property type="term" value="F:sulfopyruvate decarboxylase activity"/>
    <property type="evidence" value="ECO:0007669"/>
    <property type="project" value="TreeGrafter"/>
</dbReference>
<protein>
    <recommendedName>
        <fullName evidence="4">Probable 2-phosphosulfolactate phosphatase</fullName>
        <ecNumber evidence="3">3.1.3.71</ecNumber>
    </recommendedName>
</protein>
<dbReference type="EMBL" id="BMPI01000085">
    <property type="protein sequence ID" value="GGM81192.1"/>
    <property type="molecule type" value="Genomic_DNA"/>
</dbReference>
<organism evidence="8 9">
    <name type="scientific">Dactylosporangium sucinum</name>
    <dbReference type="NCBI Taxonomy" id="1424081"/>
    <lineage>
        <taxon>Bacteria</taxon>
        <taxon>Bacillati</taxon>
        <taxon>Actinomycetota</taxon>
        <taxon>Actinomycetes</taxon>
        <taxon>Micromonosporales</taxon>
        <taxon>Micromonosporaceae</taxon>
        <taxon>Dactylosporangium</taxon>
    </lineage>
</organism>
<evidence type="ECO:0000256" key="5">
    <source>
        <dbReference type="ARBA" id="ARBA00022801"/>
    </source>
</evidence>
<keyword evidence="5" id="KW-0378">Hydrolase</keyword>
<proteinExistence type="inferred from homology"/>
<evidence type="ECO:0000313" key="8">
    <source>
        <dbReference type="EMBL" id="GGM81192.1"/>
    </source>
</evidence>
<accession>A0A917UCD8</accession>
<dbReference type="Pfam" id="PF04029">
    <property type="entry name" value="2-ph_phosp"/>
    <property type="match status" value="1"/>
</dbReference>
<dbReference type="Proteomes" id="UP000642070">
    <property type="component" value="Unassembled WGS sequence"/>
</dbReference>
<dbReference type="SUPFAM" id="SSF142823">
    <property type="entry name" value="ComB-like"/>
    <property type="match status" value="1"/>
</dbReference>
<evidence type="ECO:0000256" key="1">
    <source>
        <dbReference type="ARBA" id="ARBA00001946"/>
    </source>
</evidence>
<comment type="cofactor">
    <cofactor evidence="1">
        <name>Mg(2+)</name>
        <dbReference type="ChEBI" id="CHEBI:18420"/>
    </cofactor>
</comment>
<dbReference type="EC" id="3.1.3.71" evidence="3"/>
<evidence type="ECO:0000313" key="9">
    <source>
        <dbReference type="Proteomes" id="UP000642070"/>
    </source>
</evidence>
<dbReference type="GO" id="GO:0000287">
    <property type="term" value="F:magnesium ion binding"/>
    <property type="evidence" value="ECO:0007669"/>
    <property type="project" value="InterPro"/>
</dbReference>
<dbReference type="PANTHER" id="PTHR37311:SF1">
    <property type="entry name" value="2-PHOSPHOSULFOLACTATE PHOSPHATASE-RELATED"/>
    <property type="match status" value="1"/>
</dbReference>
<reference evidence="8" key="1">
    <citation type="journal article" date="2014" name="Int. J. Syst. Evol. Microbiol.">
        <title>Complete genome sequence of Corynebacterium casei LMG S-19264T (=DSM 44701T), isolated from a smear-ripened cheese.</title>
        <authorList>
            <consortium name="US DOE Joint Genome Institute (JGI-PGF)"/>
            <person name="Walter F."/>
            <person name="Albersmeier A."/>
            <person name="Kalinowski J."/>
            <person name="Ruckert C."/>
        </authorList>
    </citation>
    <scope>NUCLEOTIDE SEQUENCE</scope>
    <source>
        <strain evidence="8">JCM 19831</strain>
    </source>
</reference>
<dbReference type="Gene3D" id="3.90.1560.10">
    <property type="entry name" value="ComB-like"/>
    <property type="match status" value="1"/>
</dbReference>
<keyword evidence="9" id="KW-1185">Reference proteome</keyword>
<gene>
    <name evidence="8" type="primary">comB</name>
    <name evidence="8" type="ORF">GCM10007977_098220</name>
</gene>
<comment type="similarity">
    <text evidence="2">Belongs to the ComB family.</text>
</comment>
<comment type="catalytic activity">
    <reaction evidence="7">
        <text>(2R)-O-phospho-3-sulfolactate + H2O = (2R)-3-sulfolactate + phosphate</text>
        <dbReference type="Rhea" id="RHEA:23416"/>
        <dbReference type="ChEBI" id="CHEBI:15377"/>
        <dbReference type="ChEBI" id="CHEBI:15597"/>
        <dbReference type="ChEBI" id="CHEBI:43474"/>
        <dbReference type="ChEBI" id="CHEBI:58738"/>
        <dbReference type="EC" id="3.1.3.71"/>
    </reaction>
</comment>
<dbReference type="InterPro" id="IPR005238">
    <property type="entry name" value="ComB-like"/>
</dbReference>
<evidence type="ECO:0000256" key="7">
    <source>
        <dbReference type="ARBA" id="ARBA00033711"/>
    </source>
</evidence>
<dbReference type="AlphaFoldDB" id="A0A917UCD8"/>
<dbReference type="PANTHER" id="PTHR37311">
    <property type="entry name" value="2-PHOSPHOSULFOLACTATE PHOSPHATASE-RELATED"/>
    <property type="match status" value="1"/>
</dbReference>
<dbReference type="GO" id="GO:0050532">
    <property type="term" value="F:2-phosphosulfolactate phosphatase activity"/>
    <property type="evidence" value="ECO:0007669"/>
    <property type="project" value="UniProtKB-EC"/>
</dbReference>
<evidence type="ECO:0000256" key="6">
    <source>
        <dbReference type="ARBA" id="ARBA00022842"/>
    </source>
</evidence>
<reference evidence="8" key="2">
    <citation type="submission" date="2020-09" db="EMBL/GenBank/DDBJ databases">
        <authorList>
            <person name="Sun Q."/>
            <person name="Ohkuma M."/>
        </authorList>
    </citation>
    <scope>NUCLEOTIDE SEQUENCE</scope>
    <source>
        <strain evidence="8">JCM 19831</strain>
    </source>
</reference>
<sequence length="228" mass="23660">MPGQIVGMDAEVPAGTVVVVIDVIRAFTTAAVAFERGVPGIACVPSAEAGRALRRRHPSRLLGGENGGLTPADFDFGNSPFEMSVAEVGGRELIQSTSNGTRGLVRYPAPAALLAASARNAGSTARWITKHHPATPCTLVCTGLTEEDRACAEHLRALLDGSAPRPADLVAGIMAGAAEHARSAAGLPAAERVDLSRDLPFCCDVDRSGFAMVGDIRPDHVALTMVRS</sequence>
<evidence type="ECO:0000256" key="4">
    <source>
        <dbReference type="ARBA" id="ARBA00021948"/>
    </source>
</evidence>
<evidence type="ECO:0000256" key="2">
    <source>
        <dbReference type="ARBA" id="ARBA00009997"/>
    </source>
</evidence>
<name>A0A917UCD8_9ACTN</name>
<evidence type="ECO:0000256" key="3">
    <source>
        <dbReference type="ARBA" id="ARBA00012953"/>
    </source>
</evidence>